<name>A0A1V8RRA4_9HYPH</name>
<feature type="region of interest" description="Disordered" evidence="1">
    <location>
        <begin position="25"/>
        <end position="61"/>
    </location>
</feature>
<dbReference type="Pfam" id="PF07813">
    <property type="entry name" value="LTXXQ"/>
    <property type="match status" value="1"/>
</dbReference>
<evidence type="ECO:0000256" key="1">
    <source>
        <dbReference type="SAM" id="MobiDB-lite"/>
    </source>
</evidence>
<gene>
    <name evidence="3" type="ORF">BFN67_17210</name>
</gene>
<feature type="signal peptide" evidence="2">
    <location>
        <begin position="1"/>
        <end position="21"/>
    </location>
</feature>
<evidence type="ECO:0008006" key="5">
    <source>
        <dbReference type="Google" id="ProtNLM"/>
    </source>
</evidence>
<sequence length="202" mass="21214">MNTLSRTAFAAALLFAAPALAEDAHHPAPAGAPAETSVPTEAAPQPSAPAPGDGAAMPGGMMGGDMMKMMKEMMGRHAGMMRGMMSDGAGMPDGMMGKMMAPEHVEGRIAFLRTEMKVTDAQQPLWEAVAAALRENARASTGMMQEAVAAGMPASLERRERHLTANLESLRRLRAAVEPFYASLDEAQKAAADTLLAPMGMM</sequence>
<evidence type="ECO:0000313" key="3">
    <source>
        <dbReference type="EMBL" id="OQM75707.1"/>
    </source>
</evidence>
<dbReference type="Proteomes" id="UP000191905">
    <property type="component" value="Unassembled WGS sequence"/>
</dbReference>
<dbReference type="InterPro" id="IPR012899">
    <property type="entry name" value="LTXXQ"/>
</dbReference>
<protein>
    <recommendedName>
        <fullName evidence="5">LTXXQ motif family protein</fullName>
    </recommendedName>
</protein>
<dbReference type="AlphaFoldDB" id="A0A1V8RRA4"/>
<organism evidence="3 4">
    <name type="scientific">Manganibacter manganicus</name>
    <dbReference type="NCBI Taxonomy" id="1873176"/>
    <lineage>
        <taxon>Bacteria</taxon>
        <taxon>Pseudomonadati</taxon>
        <taxon>Pseudomonadota</taxon>
        <taxon>Alphaproteobacteria</taxon>
        <taxon>Hyphomicrobiales</taxon>
        <taxon>Phyllobacteriaceae</taxon>
        <taxon>Manganibacter</taxon>
    </lineage>
</organism>
<feature type="compositionally biased region" description="Low complexity" evidence="1">
    <location>
        <begin position="25"/>
        <end position="34"/>
    </location>
</feature>
<evidence type="ECO:0000256" key="2">
    <source>
        <dbReference type="SAM" id="SignalP"/>
    </source>
</evidence>
<dbReference type="EMBL" id="MDET01000013">
    <property type="protein sequence ID" value="OQM75707.1"/>
    <property type="molecule type" value="Genomic_DNA"/>
</dbReference>
<feature type="compositionally biased region" description="Low complexity" evidence="1">
    <location>
        <begin position="41"/>
        <end position="61"/>
    </location>
</feature>
<keyword evidence="4" id="KW-1185">Reference proteome</keyword>
<evidence type="ECO:0000313" key="4">
    <source>
        <dbReference type="Proteomes" id="UP000191905"/>
    </source>
</evidence>
<accession>A0A1V8RRA4</accession>
<proteinExistence type="predicted"/>
<keyword evidence="2" id="KW-0732">Signal</keyword>
<dbReference type="RefSeq" id="WP_080919621.1">
    <property type="nucleotide sequence ID" value="NZ_MDET01000013.1"/>
</dbReference>
<comment type="caution">
    <text evidence="3">The sequence shown here is derived from an EMBL/GenBank/DDBJ whole genome shotgun (WGS) entry which is preliminary data.</text>
</comment>
<dbReference type="OrthoDB" id="7283650at2"/>
<dbReference type="STRING" id="1873176.BFN67_17210"/>
<feature type="chain" id="PRO_5012076727" description="LTXXQ motif family protein" evidence="2">
    <location>
        <begin position="22"/>
        <end position="202"/>
    </location>
</feature>
<dbReference type="GO" id="GO:0042597">
    <property type="term" value="C:periplasmic space"/>
    <property type="evidence" value="ECO:0007669"/>
    <property type="project" value="InterPro"/>
</dbReference>
<reference evidence="3 4" key="1">
    <citation type="journal article" date="2016" name="Int. J. Syst. Evol. Microbiol.">
        <title>Pseudaminobacter manganicus sp. nov., isolated from sludge of a manganese mine.</title>
        <authorList>
            <person name="Li J."/>
            <person name="Huang J."/>
            <person name="Liao S."/>
            <person name="Wang G."/>
        </authorList>
    </citation>
    <scope>NUCLEOTIDE SEQUENCE [LARGE SCALE GENOMIC DNA]</scope>
    <source>
        <strain evidence="3 4">JH-7</strain>
    </source>
</reference>